<sequence length="295" mass="32287">MMSESANLIGSVSFTNGHDLQSPPGPEEDGVKEFKPIPGARRSRTPKGRNPCAHSENCLERTLHCLSHVPCASLVAWIALLVGLGGLTGSLLVGAHRTRDLLEEKELLWFMEYTIIGVVCGMFVIGTCLLVLGHVSSEPSCRHCFNTSGKNTCGRVLNIMMLVLSYILCVAWVLASALLFIPVTGLGLLLYLVDIKRVTQIDLANYGFNQRLIVNADTERGLEKFTAHGKDLLHYYGAAYISAVIIIISLVHFLMCISANVTHLREARLATLNAYDDAEEAHPQSPPKQLNDTTM</sequence>
<feature type="transmembrane region" description="Helical" evidence="2">
    <location>
        <begin position="71"/>
        <end position="93"/>
    </location>
</feature>
<evidence type="ECO:0000313" key="3">
    <source>
        <dbReference type="EMBL" id="KAH3833997.1"/>
    </source>
</evidence>
<feature type="transmembrane region" description="Helical" evidence="2">
    <location>
        <begin position="233"/>
        <end position="255"/>
    </location>
</feature>
<dbReference type="PANTHER" id="PTHR11683">
    <property type="entry name" value="MYELIN PROTEOLIPID"/>
    <property type="match status" value="1"/>
</dbReference>
<accession>A0A9D4K6X4</accession>
<proteinExistence type="predicted"/>
<dbReference type="EMBL" id="JAIWYP010000004">
    <property type="protein sequence ID" value="KAH3833997.1"/>
    <property type="molecule type" value="Genomic_DNA"/>
</dbReference>
<dbReference type="PANTHER" id="PTHR11683:SF12">
    <property type="entry name" value="M6, ISOFORM F"/>
    <property type="match status" value="1"/>
</dbReference>
<keyword evidence="2" id="KW-1133">Transmembrane helix</keyword>
<name>A0A9D4K6X4_DREPO</name>
<evidence type="ECO:0000313" key="4">
    <source>
        <dbReference type="Proteomes" id="UP000828390"/>
    </source>
</evidence>
<keyword evidence="4" id="KW-1185">Reference proteome</keyword>
<evidence type="ECO:0000256" key="1">
    <source>
        <dbReference type="SAM" id="MobiDB-lite"/>
    </source>
</evidence>
<dbReference type="Pfam" id="PF01275">
    <property type="entry name" value="Myelin_PLP"/>
    <property type="match status" value="1"/>
</dbReference>
<feature type="transmembrane region" description="Helical" evidence="2">
    <location>
        <begin position="156"/>
        <end position="181"/>
    </location>
</feature>
<evidence type="ECO:0008006" key="5">
    <source>
        <dbReference type="Google" id="ProtNLM"/>
    </source>
</evidence>
<dbReference type="GO" id="GO:0005886">
    <property type="term" value="C:plasma membrane"/>
    <property type="evidence" value="ECO:0007669"/>
    <property type="project" value="TreeGrafter"/>
</dbReference>
<protein>
    <recommendedName>
        <fullName evidence="5">Neuronal membrane glycoprotein M6-b</fullName>
    </recommendedName>
</protein>
<dbReference type="InterPro" id="IPR001614">
    <property type="entry name" value="Myelin_PLP"/>
</dbReference>
<gene>
    <name evidence="3" type="ORF">DPMN_107315</name>
</gene>
<reference evidence="3" key="1">
    <citation type="journal article" date="2019" name="bioRxiv">
        <title>The Genome of the Zebra Mussel, Dreissena polymorpha: A Resource for Invasive Species Research.</title>
        <authorList>
            <person name="McCartney M.A."/>
            <person name="Auch B."/>
            <person name="Kono T."/>
            <person name="Mallez S."/>
            <person name="Zhang Y."/>
            <person name="Obille A."/>
            <person name="Becker A."/>
            <person name="Abrahante J.E."/>
            <person name="Garbe J."/>
            <person name="Badalamenti J.P."/>
            <person name="Herman A."/>
            <person name="Mangelson H."/>
            <person name="Liachko I."/>
            <person name="Sullivan S."/>
            <person name="Sone E.D."/>
            <person name="Koren S."/>
            <person name="Silverstein K.A.T."/>
            <person name="Beckman K.B."/>
            <person name="Gohl D.M."/>
        </authorList>
    </citation>
    <scope>NUCLEOTIDE SEQUENCE</scope>
    <source>
        <strain evidence="3">Duluth1</strain>
        <tissue evidence="3">Whole animal</tissue>
    </source>
</reference>
<keyword evidence="2" id="KW-0472">Membrane</keyword>
<feature type="transmembrane region" description="Helical" evidence="2">
    <location>
        <begin position="113"/>
        <end position="135"/>
    </location>
</feature>
<reference evidence="3" key="2">
    <citation type="submission" date="2020-11" db="EMBL/GenBank/DDBJ databases">
        <authorList>
            <person name="McCartney M.A."/>
            <person name="Auch B."/>
            <person name="Kono T."/>
            <person name="Mallez S."/>
            <person name="Becker A."/>
            <person name="Gohl D.M."/>
            <person name="Silverstein K.A.T."/>
            <person name="Koren S."/>
            <person name="Bechman K.B."/>
            <person name="Herman A."/>
            <person name="Abrahante J.E."/>
            <person name="Garbe J."/>
        </authorList>
    </citation>
    <scope>NUCLEOTIDE SEQUENCE</scope>
    <source>
        <strain evidence="3">Duluth1</strain>
        <tissue evidence="3">Whole animal</tissue>
    </source>
</reference>
<dbReference type="Proteomes" id="UP000828390">
    <property type="component" value="Unassembled WGS sequence"/>
</dbReference>
<keyword evidence="2" id="KW-0812">Transmembrane</keyword>
<feature type="region of interest" description="Disordered" evidence="1">
    <location>
        <begin position="13"/>
        <end position="52"/>
    </location>
</feature>
<dbReference type="AlphaFoldDB" id="A0A9D4K6X4"/>
<organism evidence="3 4">
    <name type="scientific">Dreissena polymorpha</name>
    <name type="common">Zebra mussel</name>
    <name type="synonym">Mytilus polymorpha</name>
    <dbReference type="NCBI Taxonomy" id="45954"/>
    <lineage>
        <taxon>Eukaryota</taxon>
        <taxon>Metazoa</taxon>
        <taxon>Spiralia</taxon>
        <taxon>Lophotrochozoa</taxon>
        <taxon>Mollusca</taxon>
        <taxon>Bivalvia</taxon>
        <taxon>Autobranchia</taxon>
        <taxon>Heteroconchia</taxon>
        <taxon>Euheterodonta</taxon>
        <taxon>Imparidentia</taxon>
        <taxon>Neoheterodontei</taxon>
        <taxon>Myida</taxon>
        <taxon>Dreissenoidea</taxon>
        <taxon>Dreissenidae</taxon>
        <taxon>Dreissena</taxon>
    </lineage>
</organism>
<comment type="caution">
    <text evidence="3">The sequence shown here is derived from an EMBL/GenBank/DDBJ whole genome shotgun (WGS) entry which is preliminary data.</text>
</comment>
<dbReference type="GO" id="GO:0031175">
    <property type="term" value="P:neuron projection development"/>
    <property type="evidence" value="ECO:0007669"/>
    <property type="project" value="TreeGrafter"/>
</dbReference>
<evidence type="ECO:0000256" key="2">
    <source>
        <dbReference type="SAM" id="Phobius"/>
    </source>
</evidence>